<dbReference type="GO" id="GO:0000155">
    <property type="term" value="F:phosphorelay sensor kinase activity"/>
    <property type="evidence" value="ECO:0007669"/>
    <property type="project" value="InterPro"/>
</dbReference>
<proteinExistence type="predicted"/>
<accession>A0A0D0GSL9</accession>
<dbReference type="PANTHER" id="PTHR34220">
    <property type="entry name" value="SENSOR HISTIDINE KINASE YPDA"/>
    <property type="match status" value="1"/>
</dbReference>
<feature type="domain" description="Signal transduction histidine kinase internal region" evidence="1">
    <location>
        <begin position="4"/>
        <end position="47"/>
    </location>
</feature>
<dbReference type="Pfam" id="PF06580">
    <property type="entry name" value="His_kinase"/>
    <property type="match status" value="1"/>
</dbReference>
<evidence type="ECO:0000313" key="3">
    <source>
        <dbReference type="Proteomes" id="UP000032049"/>
    </source>
</evidence>
<dbReference type="EMBL" id="JXRA01000034">
    <property type="protein sequence ID" value="KIO77431.1"/>
    <property type="molecule type" value="Genomic_DNA"/>
</dbReference>
<dbReference type="InterPro" id="IPR050640">
    <property type="entry name" value="Bact_2-comp_sensor_kinase"/>
</dbReference>
<keyword evidence="3" id="KW-1185">Reference proteome</keyword>
<name>A0A0D0GSL9_9SPHI</name>
<dbReference type="AlphaFoldDB" id="A0A0D0GSL9"/>
<protein>
    <recommendedName>
        <fullName evidence="1">Signal transduction histidine kinase internal region domain-containing protein</fullName>
    </recommendedName>
</protein>
<gene>
    <name evidence="2" type="ORF">TH53_09120</name>
</gene>
<sequence length="120" mass="14074">MADGIITLTDILRYTLKMDTEKVRLSLEVEHIENLIKINNIRFNNRLNVVFTKEYEEEDHFQIVPHSLITLVENAFKYGDLLDKDNPIRFTMKADHSGIFFSVQNKKKHGSKGFFKWNGT</sequence>
<dbReference type="STRING" id="1503925.TH53_09120"/>
<dbReference type="Proteomes" id="UP000032049">
    <property type="component" value="Unassembled WGS sequence"/>
</dbReference>
<dbReference type="GO" id="GO:0016020">
    <property type="term" value="C:membrane"/>
    <property type="evidence" value="ECO:0007669"/>
    <property type="project" value="InterPro"/>
</dbReference>
<organism evidence="2 3">
    <name type="scientific">Pedobacter lusitanus</name>
    <dbReference type="NCBI Taxonomy" id="1503925"/>
    <lineage>
        <taxon>Bacteria</taxon>
        <taxon>Pseudomonadati</taxon>
        <taxon>Bacteroidota</taxon>
        <taxon>Sphingobacteriia</taxon>
        <taxon>Sphingobacteriales</taxon>
        <taxon>Sphingobacteriaceae</taxon>
        <taxon>Pedobacter</taxon>
    </lineage>
</organism>
<comment type="caution">
    <text evidence="2">The sequence shown here is derived from an EMBL/GenBank/DDBJ whole genome shotgun (WGS) entry which is preliminary data.</text>
</comment>
<reference evidence="2 3" key="1">
    <citation type="submission" date="2015-01" db="EMBL/GenBank/DDBJ databases">
        <title>Draft genome sequence of Pedobacter sp. NL19 isolated from sludge of an effluent treatment pond in an abandoned uranium mine.</title>
        <authorList>
            <person name="Santos T."/>
            <person name="Caetano T."/>
            <person name="Covas C."/>
            <person name="Cruz A."/>
            <person name="Mendo S."/>
        </authorList>
    </citation>
    <scope>NUCLEOTIDE SEQUENCE [LARGE SCALE GENOMIC DNA]</scope>
    <source>
        <strain evidence="2 3">NL19</strain>
    </source>
</reference>
<evidence type="ECO:0000313" key="2">
    <source>
        <dbReference type="EMBL" id="KIO77431.1"/>
    </source>
</evidence>
<dbReference type="PANTHER" id="PTHR34220:SF7">
    <property type="entry name" value="SENSOR HISTIDINE KINASE YPDA"/>
    <property type="match status" value="1"/>
</dbReference>
<dbReference type="InterPro" id="IPR010559">
    <property type="entry name" value="Sig_transdc_His_kin_internal"/>
</dbReference>
<evidence type="ECO:0000259" key="1">
    <source>
        <dbReference type="Pfam" id="PF06580"/>
    </source>
</evidence>